<dbReference type="Pfam" id="PF08273">
    <property type="entry name" value="Zn_Ribbon_Prim"/>
    <property type="match status" value="1"/>
</dbReference>
<accession>A0A7Y8KY07</accession>
<dbReference type="InterPro" id="IPR006171">
    <property type="entry name" value="TOPRIM_dom"/>
</dbReference>
<dbReference type="AlphaFoldDB" id="A0A7Y8KY07"/>
<reference evidence="2 3" key="1">
    <citation type="submission" date="2019-09" db="EMBL/GenBank/DDBJ databases">
        <title>Hydrogenophaga aromatica sp. nov., isolated from a para-xylene-degrading enrichment culture.</title>
        <authorList>
            <person name="Tancsics A."/>
            <person name="Banerjee S."/>
        </authorList>
    </citation>
    <scope>NUCLEOTIDE SEQUENCE [LARGE SCALE GENOMIC DNA]</scope>
    <source>
        <strain evidence="2 3">D2P1</strain>
    </source>
</reference>
<evidence type="ECO:0000313" key="3">
    <source>
        <dbReference type="Proteomes" id="UP000545507"/>
    </source>
</evidence>
<dbReference type="GO" id="GO:0008270">
    <property type="term" value="F:zinc ion binding"/>
    <property type="evidence" value="ECO:0007669"/>
    <property type="project" value="InterPro"/>
</dbReference>
<keyword evidence="3" id="KW-1185">Reference proteome</keyword>
<dbReference type="SMART" id="SM00778">
    <property type="entry name" value="Prim_Zn_Ribbon"/>
    <property type="match status" value="1"/>
</dbReference>
<dbReference type="SUPFAM" id="SSF57783">
    <property type="entry name" value="Zinc beta-ribbon"/>
    <property type="match status" value="1"/>
</dbReference>
<comment type="caution">
    <text evidence="2">The sequence shown here is derived from an EMBL/GenBank/DDBJ whole genome shotgun (WGS) entry which is preliminary data.</text>
</comment>
<dbReference type="Pfam" id="PF23639">
    <property type="entry name" value="DUF7146"/>
    <property type="match status" value="1"/>
</dbReference>
<feature type="domain" description="DNA primase/helicase Gp4 N-terminal Bacteriophage T7-like" evidence="1">
    <location>
        <begin position="59"/>
        <end position="97"/>
    </location>
</feature>
<dbReference type="EMBL" id="VYGV01000011">
    <property type="protein sequence ID" value="NWF46137.1"/>
    <property type="molecule type" value="Genomic_DNA"/>
</dbReference>
<evidence type="ECO:0000313" key="2">
    <source>
        <dbReference type="EMBL" id="NWF46137.1"/>
    </source>
</evidence>
<sequence length="385" mass="42947">MLVLMPTRRDHKQALSLVILCNPFFGKESHMSRLKIDDIDWHTVMPRLGIPFDYIEKPNRHSPCPIEPGDGWKRFRMDNRGGRGTWICSHCGSGDGVRLVALVNGVNDAEALRMIKDVLQDTGQAMVSQAANHPCKPIEKSQAELDKARDSLRKVWGKSIGLTKTPSLLYLQNRVYGLDPAWLAPSLRHGRALFHYDEDTTKKSMRPALLALVSDASVEHGFAVTLHRTYIDQAGMKAAVSPGQEKKLMSSCVQKIDGESILLNTAVSEYCIVTEGIENGLAWVAATRNRYRVFAAVNCNNMAKFKWPRDTKGLLIAGDHDAVNPRTGLRPGYHNAMLLKERALSAGVPAFLKIPKHQGVDWDDLWNAEQLDQFSFSSSKDTLYA</sequence>
<evidence type="ECO:0000259" key="1">
    <source>
        <dbReference type="SMART" id="SM00778"/>
    </source>
</evidence>
<dbReference type="Proteomes" id="UP000545507">
    <property type="component" value="Unassembled WGS sequence"/>
</dbReference>
<organism evidence="2 3">
    <name type="scientific">Hydrogenophaga aromaticivorans</name>
    <dbReference type="NCBI Taxonomy" id="2610898"/>
    <lineage>
        <taxon>Bacteria</taxon>
        <taxon>Pseudomonadati</taxon>
        <taxon>Pseudomonadota</taxon>
        <taxon>Betaproteobacteria</taxon>
        <taxon>Burkholderiales</taxon>
        <taxon>Comamonadaceae</taxon>
        <taxon>Hydrogenophaga</taxon>
    </lineage>
</organism>
<dbReference type="InterPro" id="IPR013237">
    <property type="entry name" value="Phage_T7_Gp4_N"/>
</dbReference>
<protein>
    <recommendedName>
        <fullName evidence="1">DNA primase/helicase Gp4 N-terminal Bacteriophage T7-like domain-containing protein</fullName>
    </recommendedName>
</protein>
<name>A0A7Y8KY07_9BURK</name>
<proteinExistence type="predicted"/>
<dbReference type="InterPro" id="IPR055570">
    <property type="entry name" value="DUF7146"/>
</dbReference>
<dbReference type="Pfam" id="PF13362">
    <property type="entry name" value="Toprim_3"/>
    <property type="match status" value="1"/>
</dbReference>
<dbReference type="GO" id="GO:0004386">
    <property type="term" value="F:helicase activity"/>
    <property type="evidence" value="ECO:0007669"/>
    <property type="project" value="InterPro"/>
</dbReference>
<gene>
    <name evidence="2" type="ORF">F3K02_12865</name>
</gene>